<evidence type="ECO:0000313" key="3">
    <source>
        <dbReference type="Proteomes" id="UP000605784"/>
    </source>
</evidence>
<comment type="caution">
    <text evidence="2">The sequence shown here is derived from an EMBL/GenBank/DDBJ whole genome shotgun (WGS) entry which is preliminary data.</text>
</comment>
<gene>
    <name evidence="2" type="ORF">GCM10009030_28190</name>
</gene>
<dbReference type="EMBL" id="BMOU01000004">
    <property type="protein sequence ID" value="GGN98120.1"/>
    <property type="molecule type" value="Genomic_DNA"/>
</dbReference>
<dbReference type="InterPro" id="IPR055768">
    <property type="entry name" value="DUF7344"/>
</dbReference>
<accession>A0A830GP11</accession>
<sequence>MDALADFQRRKLLVALLEHNPQDDAPVVIADSESESDAVDRLVSMHHVHLPKLADYGFIEWNQDTHEVIKGPKFDEIRPLLELLDNHEDELPADWL</sequence>
<dbReference type="Pfam" id="PF24035">
    <property type="entry name" value="DUF7344"/>
    <property type="match status" value="1"/>
</dbReference>
<name>A0A830GP11_9EURY</name>
<dbReference type="Proteomes" id="UP000605784">
    <property type="component" value="Unassembled WGS sequence"/>
</dbReference>
<reference evidence="2" key="2">
    <citation type="submission" date="2020-09" db="EMBL/GenBank/DDBJ databases">
        <authorList>
            <person name="Sun Q."/>
            <person name="Ohkuma M."/>
        </authorList>
    </citation>
    <scope>NUCLEOTIDE SEQUENCE</scope>
    <source>
        <strain evidence="2">JCM 17820</strain>
    </source>
</reference>
<proteinExistence type="predicted"/>
<evidence type="ECO:0000313" key="2">
    <source>
        <dbReference type="EMBL" id="GGN98120.1"/>
    </source>
</evidence>
<organism evidence="2 3">
    <name type="scientific">Haloarcula pellucida</name>
    <dbReference type="NCBI Taxonomy" id="1427151"/>
    <lineage>
        <taxon>Archaea</taxon>
        <taxon>Methanobacteriati</taxon>
        <taxon>Methanobacteriota</taxon>
        <taxon>Stenosarchaea group</taxon>
        <taxon>Halobacteria</taxon>
        <taxon>Halobacteriales</taxon>
        <taxon>Haloarculaceae</taxon>
        <taxon>Haloarcula</taxon>
    </lineage>
</organism>
<protein>
    <recommendedName>
        <fullName evidence="1">DUF7344 domain-containing protein</fullName>
    </recommendedName>
</protein>
<keyword evidence="3" id="KW-1185">Reference proteome</keyword>
<feature type="domain" description="DUF7344" evidence="1">
    <location>
        <begin position="31"/>
        <end position="68"/>
    </location>
</feature>
<reference evidence="2" key="1">
    <citation type="journal article" date="2014" name="Int. J. Syst. Evol. Microbiol.">
        <title>Complete genome sequence of Corynebacterium casei LMG S-19264T (=DSM 44701T), isolated from a smear-ripened cheese.</title>
        <authorList>
            <consortium name="US DOE Joint Genome Institute (JGI-PGF)"/>
            <person name="Walter F."/>
            <person name="Albersmeier A."/>
            <person name="Kalinowski J."/>
            <person name="Ruckert C."/>
        </authorList>
    </citation>
    <scope>NUCLEOTIDE SEQUENCE</scope>
    <source>
        <strain evidence="2">JCM 17820</strain>
    </source>
</reference>
<dbReference type="AlphaFoldDB" id="A0A830GP11"/>
<evidence type="ECO:0000259" key="1">
    <source>
        <dbReference type="Pfam" id="PF24035"/>
    </source>
</evidence>